<evidence type="ECO:0000256" key="3">
    <source>
        <dbReference type="ARBA" id="ARBA00022603"/>
    </source>
</evidence>
<dbReference type="GO" id="GO:0032259">
    <property type="term" value="P:methylation"/>
    <property type="evidence" value="ECO:0007669"/>
    <property type="project" value="UniProtKB-KW"/>
</dbReference>
<dbReference type="PANTHER" id="PTHR46223">
    <property type="entry name" value="HISTONE-LYSINE N-METHYLTRANSFERASE SUV39H"/>
    <property type="match status" value="1"/>
</dbReference>
<dbReference type="AlphaFoldDB" id="D7G1M9"/>
<keyword evidence="5" id="KW-0949">S-adenosyl-L-methionine</keyword>
<proteinExistence type="predicted"/>
<dbReference type="GO" id="GO:0046872">
    <property type="term" value="F:metal ion binding"/>
    <property type="evidence" value="ECO:0007669"/>
    <property type="project" value="UniProtKB-KW"/>
</dbReference>
<dbReference type="PROSITE" id="PS50280">
    <property type="entry name" value="SET"/>
    <property type="match status" value="1"/>
</dbReference>
<dbReference type="STRING" id="2880.D7G1M9"/>
<dbReference type="InterPro" id="IPR001214">
    <property type="entry name" value="SET_dom"/>
</dbReference>
<evidence type="ECO:0000256" key="2">
    <source>
        <dbReference type="ARBA" id="ARBA00022454"/>
    </source>
</evidence>
<protein>
    <recommendedName>
        <fullName evidence="8">SET domain-containing protein</fullName>
    </recommendedName>
</protein>
<comment type="subcellular location">
    <subcellularLocation>
        <location evidence="1">Chromosome</location>
    </subcellularLocation>
</comment>
<dbReference type="InterPro" id="IPR050973">
    <property type="entry name" value="H3K9_Histone-Lys_N-MTase"/>
</dbReference>
<dbReference type="EMBL" id="FN649760">
    <property type="protein sequence ID" value="CBJ33274.1"/>
    <property type="molecule type" value="Genomic_DNA"/>
</dbReference>
<evidence type="ECO:0000259" key="8">
    <source>
        <dbReference type="PROSITE" id="PS50280"/>
    </source>
</evidence>
<feature type="domain" description="SET" evidence="8">
    <location>
        <begin position="537"/>
        <end position="673"/>
    </location>
</feature>
<evidence type="ECO:0000256" key="4">
    <source>
        <dbReference type="ARBA" id="ARBA00022679"/>
    </source>
</evidence>
<dbReference type="OrthoDB" id="308383at2759"/>
<evidence type="ECO:0000256" key="1">
    <source>
        <dbReference type="ARBA" id="ARBA00004286"/>
    </source>
</evidence>
<dbReference type="Gene3D" id="2.170.270.10">
    <property type="entry name" value="SET domain"/>
    <property type="match status" value="1"/>
</dbReference>
<evidence type="ECO:0000313" key="10">
    <source>
        <dbReference type="Proteomes" id="UP000002630"/>
    </source>
</evidence>
<dbReference type="eggNOG" id="KOG1082">
    <property type="taxonomic scope" value="Eukaryota"/>
</dbReference>
<dbReference type="Pfam" id="PF00856">
    <property type="entry name" value="SET"/>
    <property type="match status" value="1"/>
</dbReference>
<dbReference type="InParanoid" id="D7G1M9"/>
<keyword evidence="6" id="KW-0479">Metal-binding</keyword>
<sequence length="702" mass="78519">MDMSVIPVTEKCDTCNPHNCSNCIICNKPNKVQRCLADGCRNHFHPWCMSHHSGLPEKLVYWGHVMLNSDRESLIPYHYCYAHKHKVPDVSNPEVHWHLPSNQITRNRRATEMTEEMLRLGDIAKARKTLDQPAATEPGPAGDEMNAEVVRMCNIAMSNAAGLRVSRALHPSMAVAAIVAKRIARGQKGRDQRKVLGVGGGGVTCLRLSRERRVQVAEELALSLAEMQFVCAYWLLYLVPHTQKWPANVERHAREVQAHLSALRSLCRGLLERVRIGPDPLEGAGAGGDWKQIRAENRLRGLRGRDEIIAREERCVMCMVHTQPNGEDGKEYLPMVCKGCGMKRHGGCQWMCVRSSVCGLCEQSDVLREFVSNNDMAAVHQKLLEWPGASPFWIPNPIPGFSAGDELVRQSTSLHEAARNGRYEVLSMLLHHCRGRGLLPGACLVPDGNEMIEIEGMNMRIPNPNCGFPWPFSPDPPLPGVLALALARNYRCTRSHTFTYINRVVEGPGASFNWRLCYYEMPERNPAPCHHKMGVTAPLEAFKTATKGWGVRARGTIQEGQYICSYAGEMIPESVYQAREPEYERRDNAGGPCYCFNVYTDRRCPEDNIVVDADRYRGVAALFNHACCGANVKVRKLVANNTDRREPIHGFFALKKIVVKEGSPGPELVFNYGAKEKPKPCLCSACAELELRKLSDAPARLR</sequence>
<organism evidence="9 10">
    <name type="scientific">Ectocarpus siliculosus</name>
    <name type="common">Brown alga</name>
    <name type="synonym">Conferva siliculosa</name>
    <dbReference type="NCBI Taxonomy" id="2880"/>
    <lineage>
        <taxon>Eukaryota</taxon>
        <taxon>Sar</taxon>
        <taxon>Stramenopiles</taxon>
        <taxon>Ochrophyta</taxon>
        <taxon>PX clade</taxon>
        <taxon>Phaeophyceae</taxon>
        <taxon>Ectocarpales</taxon>
        <taxon>Ectocarpaceae</taxon>
        <taxon>Ectocarpus</taxon>
    </lineage>
</organism>
<dbReference type="GO" id="GO:0008168">
    <property type="term" value="F:methyltransferase activity"/>
    <property type="evidence" value="ECO:0007669"/>
    <property type="project" value="UniProtKB-KW"/>
</dbReference>
<evidence type="ECO:0000256" key="6">
    <source>
        <dbReference type="ARBA" id="ARBA00022723"/>
    </source>
</evidence>
<evidence type="ECO:0000313" key="9">
    <source>
        <dbReference type="EMBL" id="CBJ33274.1"/>
    </source>
</evidence>
<evidence type="ECO:0000256" key="7">
    <source>
        <dbReference type="ARBA" id="ARBA00022833"/>
    </source>
</evidence>
<dbReference type="PANTHER" id="PTHR46223:SF3">
    <property type="entry name" value="HISTONE-LYSINE N-METHYLTRANSFERASE SET-23"/>
    <property type="match status" value="1"/>
</dbReference>
<reference evidence="9 10" key="1">
    <citation type="journal article" date="2010" name="Nature">
        <title>The Ectocarpus genome and the independent evolution of multicellularity in brown algae.</title>
        <authorList>
            <person name="Cock J.M."/>
            <person name="Sterck L."/>
            <person name="Rouze P."/>
            <person name="Scornet D."/>
            <person name="Allen A.E."/>
            <person name="Amoutzias G."/>
            <person name="Anthouard V."/>
            <person name="Artiguenave F."/>
            <person name="Aury J.M."/>
            <person name="Badger J.H."/>
            <person name="Beszteri B."/>
            <person name="Billiau K."/>
            <person name="Bonnet E."/>
            <person name="Bothwell J.H."/>
            <person name="Bowler C."/>
            <person name="Boyen C."/>
            <person name="Brownlee C."/>
            <person name="Carrano C.J."/>
            <person name="Charrier B."/>
            <person name="Cho G.Y."/>
            <person name="Coelho S.M."/>
            <person name="Collen J."/>
            <person name="Corre E."/>
            <person name="Da Silva C."/>
            <person name="Delage L."/>
            <person name="Delaroque N."/>
            <person name="Dittami S.M."/>
            <person name="Doulbeau S."/>
            <person name="Elias M."/>
            <person name="Farnham G."/>
            <person name="Gachon C.M."/>
            <person name="Gschloessl B."/>
            <person name="Heesch S."/>
            <person name="Jabbari K."/>
            <person name="Jubin C."/>
            <person name="Kawai H."/>
            <person name="Kimura K."/>
            <person name="Kloareg B."/>
            <person name="Kupper F.C."/>
            <person name="Lang D."/>
            <person name="Le Bail A."/>
            <person name="Leblanc C."/>
            <person name="Lerouge P."/>
            <person name="Lohr M."/>
            <person name="Lopez P.J."/>
            <person name="Martens C."/>
            <person name="Maumus F."/>
            <person name="Michel G."/>
            <person name="Miranda-Saavedra D."/>
            <person name="Morales J."/>
            <person name="Moreau H."/>
            <person name="Motomura T."/>
            <person name="Nagasato C."/>
            <person name="Napoli C.A."/>
            <person name="Nelson D.R."/>
            <person name="Nyvall-Collen P."/>
            <person name="Peters A.F."/>
            <person name="Pommier C."/>
            <person name="Potin P."/>
            <person name="Poulain J."/>
            <person name="Quesneville H."/>
            <person name="Read B."/>
            <person name="Rensing S.A."/>
            <person name="Ritter A."/>
            <person name="Rousvoal S."/>
            <person name="Samanta M."/>
            <person name="Samson G."/>
            <person name="Schroeder D.C."/>
            <person name="Segurens B."/>
            <person name="Strittmatter M."/>
            <person name="Tonon T."/>
            <person name="Tregear J.W."/>
            <person name="Valentin K."/>
            <person name="von Dassow P."/>
            <person name="Yamagishi T."/>
            <person name="Van de Peer Y."/>
            <person name="Wincker P."/>
        </authorList>
    </citation>
    <scope>NUCLEOTIDE SEQUENCE [LARGE SCALE GENOMIC DNA]</scope>
    <source>
        <strain evidence="10">Ec32 / CCAP1310/4</strain>
    </source>
</reference>
<keyword evidence="7" id="KW-0862">Zinc</keyword>
<dbReference type="SUPFAM" id="SSF82199">
    <property type="entry name" value="SET domain"/>
    <property type="match status" value="1"/>
</dbReference>
<evidence type="ECO:0000256" key="5">
    <source>
        <dbReference type="ARBA" id="ARBA00022691"/>
    </source>
</evidence>
<name>D7G1M9_ECTSI</name>
<gene>
    <name evidence="9" type="ORF">Esi_0453_0004</name>
</gene>
<keyword evidence="3" id="KW-0489">Methyltransferase</keyword>
<keyword evidence="10" id="KW-1185">Reference proteome</keyword>
<dbReference type="InterPro" id="IPR046341">
    <property type="entry name" value="SET_dom_sf"/>
</dbReference>
<accession>D7G1M9</accession>
<dbReference type="Proteomes" id="UP000002630">
    <property type="component" value="Unassembled WGS sequence"/>
</dbReference>
<dbReference type="SMART" id="SM00317">
    <property type="entry name" value="SET"/>
    <property type="match status" value="1"/>
</dbReference>
<dbReference type="GO" id="GO:0005694">
    <property type="term" value="C:chromosome"/>
    <property type="evidence" value="ECO:0007669"/>
    <property type="project" value="UniProtKB-SubCell"/>
</dbReference>
<keyword evidence="2" id="KW-0158">Chromosome</keyword>
<keyword evidence="4" id="KW-0808">Transferase</keyword>